<feature type="binding site" evidence="13">
    <location>
        <begin position="12"/>
        <end position="19"/>
    </location>
    <ligand>
        <name>ATP</name>
        <dbReference type="ChEBI" id="CHEBI:30616"/>
    </ligand>
</feature>
<dbReference type="EC" id="2.7.4.8" evidence="4 13"/>
<evidence type="ECO:0000313" key="16">
    <source>
        <dbReference type="Proteomes" id="UP000516305"/>
    </source>
</evidence>
<dbReference type="CDD" id="cd00071">
    <property type="entry name" value="GMPK"/>
    <property type="match status" value="1"/>
</dbReference>
<keyword evidence="10 13" id="KW-0067">ATP-binding</keyword>
<evidence type="ECO:0000256" key="13">
    <source>
        <dbReference type="HAMAP-Rule" id="MF_00328"/>
    </source>
</evidence>
<dbReference type="InterPro" id="IPR008145">
    <property type="entry name" value="GK/Ca_channel_bsu"/>
</dbReference>
<dbReference type="Gene3D" id="3.40.50.300">
    <property type="entry name" value="P-loop containing nucleotide triphosphate hydrolases"/>
    <property type="match status" value="1"/>
</dbReference>
<dbReference type="NCBIfam" id="TIGR03263">
    <property type="entry name" value="guanyl_kin"/>
    <property type="match status" value="1"/>
</dbReference>
<keyword evidence="9 13" id="KW-0418">Kinase</keyword>
<dbReference type="InterPro" id="IPR027417">
    <property type="entry name" value="P-loop_NTPase"/>
</dbReference>
<dbReference type="InterPro" id="IPR020590">
    <property type="entry name" value="Guanylate_kinase_CS"/>
</dbReference>
<comment type="subcellular location">
    <subcellularLocation>
        <location evidence="2 13">Cytoplasm</location>
    </subcellularLocation>
</comment>
<protein>
    <recommendedName>
        <fullName evidence="5 13">Guanylate kinase</fullName>
        <ecNumber evidence="4 13">2.7.4.8</ecNumber>
    </recommendedName>
    <alternativeName>
        <fullName evidence="11 13">GMP kinase</fullName>
    </alternativeName>
</protein>
<dbReference type="EMBL" id="CP060139">
    <property type="protein sequence ID" value="QNR25682.1"/>
    <property type="molecule type" value="Genomic_DNA"/>
</dbReference>
<dbReference type="GO" id="GO:0005524">
    <property type="term" value="F:ATP binding"/>
    <property type="evidence" value="ECO:0007669"/>
    <property type="project" value="UniProtKB-UniRule"/>
</dbReference>
<evidence type="ECO:0000256" key="9">
    <source>
        <dbReference type="ARBA" id="ARBA00022777"/>
    </source>
</evidence>
<feature type="domain" description="Guanylate kinase-like" evidence="14">
    <location>
        <begin position="5"/>
        <end position="186"/>
    </location>
</feature>
<dbReference type="Pfam" id="PF00625">
    <property type="entry name" value="Guanylate_kin"/>
    <property type="match status" value="1"/>
</dbReference>
<evidence type="ECO:0000256" key="8">
    <source>
        <dbReference type="ARBA" id="ARBA00022741"/>
    </source>
</evidence>
<dbReference type="AlphaFoldDB" id="A0A7H0VIY4"/>
<dbReference type="PROSITE" id="PS50052">
    <property type="entry name" value="GUANYLATE_KINASE_2"/>
    <property type="match status" value="1"/>
</dbReference>
<sequence length="191" mass="21920">MSRKNKMIIFSAPSGAGKTTLVRHLLQQPELELAFSISATSRAARGKEQHGKDYYFLSNDEFNKKVEDGAFLEWEEVYAGTKYGTLRSEIDRLWKEGKNVIFDIDVVGGLNLKSLYGDQALAIFVMPPNEEELERRLRSRDTDSDDKIRQRMAKARKEIGRSDRFDHILLNKDLDTAKTEAYQLVKLFLGK</sequence>
<comment type="function">
    <text evidence="1 13">Essential for recycling GMP and indirectly, cGMP.</text>
</comment>
<evidence type="ECO:0000259" key="14">
    <source>
        <dbReference type="PROSITE" id="PS50052"/>
    </source>
</evidence>
<evidence type="ECO:0000256" key="10">
    <source>
        <dbReference type="ARBA" id="ARBA00022840"/>
    </source>
</evidence>
<evidence type="ECO:0000256" key="1">
    <source>
        <dbReference type="ARBA" id="ARBA00003531"/>
    </source>
</evidence>
<dbReference type="GO" id="GO:0004385">
    <property type="term" value="F:GMP kinase activity"/>
    <property type="evidence" value="ECO:0007669"/>
    <property type="project" value="UniProtKB-UniRule"/>
</dbReference>
<dbReference type="SUPFAM" id="SSF52540">
    <property type="entry name" value="P-loop containing nucleoside triphosphate hydrolases"/>
    <property type="match status" value="1"/>
</dbReference>
<keyword evidence="8 13" id="KW-0547">Nucleotide-binding</keyword>
<dbReference type="FunFam" id="3.30.63.10:FF:000005">
    <property type="entry name" value="Guanylate kinase"/>
    <property type="match status" value="1"/>
</dbReference>
<evidence type="ECO:0000256" key="11">
    <source>
        <dbReference type="ARBA" id="ARBA00030128"/>
    </source>
</evidence>
<proteinExistence type="inferred from homology"/>
<dbReference type="KEGG" id="chyd:H4K34_07535"/>
<comment type="similarity">
    <text evidence="3 13">Belongs to the guanylate kinase family.</text>
</comment>
<dbReference type="InterPro" id="IPR017665">
    <property type="entry name" value="Guanylate_kinase"/>
</dbReference>
<dbReference type="GO" id="GO:0005829">
    <property type="term" value="C:cytosol"/>
    <property type="evidence" value="ECO:0007669"/>
    <property type="project" value="TreeGrafter"/>
</dbReference>
<reference evidence="15 16" key="1">
    <citation type="submission" date="2020-08" db="EMBL/GenBank/DDBJ databases">
        <title>Croceimicrobium hydrocarbonivorans gen. nov., sp. nov., a novel marine bacterium isolated from a bacterial consortium that degrades polyethylene terephthalate.</title>
        <authorList>
            <person name="Liu R."/>
        </authorList>
    </citation>
    <scope>NUCLEOTIDE SEQUENCE [LARGE SCALE GENOMIC DNA]</scope>
    <source>
        <strain evidence="15 16">A20-9</strain>
    </source>
</reference>
<gene>
    <name evidence="13 15" type="primary">gmk</name>
    <name evidence="15" type="ORF">H4K34_07535</name>
</gene>
<evidence type="ECO:0000256" key="12">
    <source>
        <dbReference type="ARBA" id="ARBA00048594"/>
    </source>
</evidence>
<dbReference type="PROSITE" id="PS00856">
    <property type="entry name" value="GUANYLATE_KINASE_1"/>
    <property type="match status" value="1"/>
</dbReference>
<dbReference type="HAMAP" id="MF_00328">
    <property type="entry name" value="Guanylate_kinase"/>
    <property type="match status" value="1"/>
</dbReference>
<dbReference type="SMART" id="SM00072">
    <property type="entry name" value="GuKc"/>
    <property type="match status" value="1"/>
</dbReference>
<evidence type="ECO:0000256" key="6">
    <source>
        <dbReference type="ARBA" id="ARBA00022490"/>
    </source>
</evidence>
<organism evidence="15 16">
    <name type="scientific">Croceimicrobium hydrocarbonivorans</name>
    <dbReference type="NCBI Taxonomy" id="2761580"/>
    <lineage>
        <taxon>Bacteria</taxon>
        <taxon>Pseudomonadati</taxon>
        <taxon>Bacteroidota</taxon>
        <taxon>Flavobacteriia</taxon>
        <taxon>Flavobacteriales</taxon>
        <taxon>Owenweeksiaceae</taxon>
        <taxon>Croceimicrobium</taxon>
    </lineage>
</organism>
<dbReference type="PANTHER" id="PTHR23117:SF13">
    <property type="entry name" value="GUANYLATE KINASE"/>
    <property type="match status" value="1"/>
</dbReference>
<keyword evidence="16" id="KW-1185">Reference proteome</keyword>
<keyword evidence="7 13" id="KW-0808">Transferase</keyword>
<dbReference type="RefSeq" id="WP_210760207.1">
    <property type="nucleotide sequence ID" value="NZ_CP060139.1"/>
</dbReference>
<accession>A0A7H0VIY4</accession>
<evidence type="ECO:0000256" key="7">
    <source>
        <dbReference type="ARBA" id="ARBA00022679"/>
    </source>
</evidence>
<evidence type="ECO:0000256" key="4">
    <source>
        <dbReference type="ARBA" id="ARBA00012961"/>
    </source>
</evidence>
<dbReference type="InterPro" id="IPR008144">
    <property type="entry name" value="Guanylate_kin-like_dom"/>
</dbReference>
<name>A0A7H0VIY4_9FLAO</name>
<dbReference type="Gene3D" id="3.30.63.10">
    <property type="entry name" value="Guanylate Kinase phosphate binding domain"/>
    <property type="match status" value="1"/>
</dbReference>
<dbReference type="Proteomes" id="UP000516305">
    <property type="component" value="Chromosome"/>
</dbReference>
<keyword evidence="6 13" id="KW-0963">Cytoplasm</keyword>
<dbReference type="PANTHER" id="PTHR23117">
    <property type="entry name" value="GUANYLATE KINASE-RELATED"/>
    <property type="match status" value="1"/>
</dbReference>
<comment type="catalytic activity">
    <reaction evidence="12 13">
        <text>GMP + ATP = GDP + ADP</text>
        <dbReference type="Rhea" id="RHEA:20780"/>
        <dbReference type="ChEBI" id="CHEBI:30616"/>
        <dbReference type="ChEBI" id="CHEBI:58115"/>
        <dbReference type="ChEBI" id="CHEBI:58189"/>
        <dbReference type="ChEBI" id="CHEBI:456216"/>
        <dbReference type="EC" id="2.7.4.8"/>
    </reaction>
</comment>
<evidence type="ECO:0000256" key="3">
    <source>
        <dbReference type="ARBA" id="ARBA00005790"/>
    </source>
</evidence>
<evidence type="ECO:0000256" key="5">
    <source>
        <dbReference type="ARBA" id="ARBA00016296"/>
    </source>
</evidence>
<evidence type="ECO:0000313" key="15">
    <source>
        <dbReference type="EMBL" id="QNR25682.1"/>
    </source>
</evidence>
<evidence type="ECO:0000256" key="2">
    <source>
        <dbReference type="ARBA" id="ARBA00004496"/>
    </source>
</evidence>